<name>A0A059BAP6_EUCGR</name>
<organism evidence="1">
    <name type="scientific">Eucalyptus grandis</name>
    <name type="common">Flooded gum</name>
    <dbReference type="NCBI Taxonomy" id="71139"/>
    <lineage>
        <taxon>Eukaryota</taxon>
        <taxon>Viridiplantae</taxon>
        <taxon>Streptophyta</taxon>
        <taxon>Embryophyta</taxon>
        <taxon>Tracheophyta</taxon>
        <taxon>Spermatophyta</taxon>
        <taxon>Magnoliopsida</taxon>
        <taxon>eudicotyledons</taxon>
        <taxon>Gunneridae</taxon>
        <taxon>Pentapetalae</taxon>
        <taxon>rosids</taxon>
        <taxon>malvids</taxon>
        <taxon>Myrtales</taxon>
        <taxon>Myrtaceae</taxon>
        <taxon>Myrtoideae</taxon>
        <taxon>Eucalypteae</taxon>
        <taxon>Eucalyptus</taxon>
    </lineage>
</organism>
<dbReference type="EMBL" id="KK198759">
    <property type="protein sequence ID" value="KCW63109.1"/>
    <property type="molecule type" value="Genomic_DNA"/>
</dbReference>
<gene>
    <name evidence="1" type="ORF">EUGRSUZ_G00718</name>
</gene>
<dbReference type="Gramene" id="KCW63109">
    <property type="protein sequence ID" value="KCW63109"/>
    <property type="gene ID" value="EUGRSUZ_G00718"/>
</dbReference>
<reference evidence="1" key="1">
    <citation type="submission" date="2013-07" db="EMBL/GenBank/DDBJ databases">
        <title>The genome of Eucalyptus grandis.</title>
        <authorList>
            <person name="Schmutz J."/>
            <person name="Hayes R."/>
            <person name="Myburg A."/>
            <person name="Tuskan G."/>
            <person name="Grattapaglia D."/>
            <person name="Rokhsar D.S."/>
        </authorList>
    </citation>
    <scope>NUCLEOTIDE SEQUENCE</scope>
    <source>
        <tissue evidence="1">Leaf extractions</tissue>
    </source>
</reference>
<protein>
    <submittedName>
        <fullName evidence="1">Uncharacterized protein</fullName>
    </submittedName>
</protein>
<evidence type="ECO:0000313" key="1">
    <source>
        <dbReference type="EMBL" id="KCW63109.1"/>
    </source>
</evidence>
<dbReference type="AlphaFoldDB" id="A0A059BAP6"/>
<accession>A0A059BAP6</accession>
<proteinExistence type="predicted"/>
<dbReference type="InParanoid" id="A0A059BAP6"/>
<sequence>MQKNIWPEKIWRERGNPTANGVPTNYSSRLSSLTIVASSTDRSTKSVATGLKMPLASLPWQQNSTTEFP</sequence>